<dbReference type="InterPro" id="IPR000184">
    <property type="entry name" value="Bac_surfAg_D15"/>
</dbReference>
<evidence type="ECO:0000259" key="10">
    <source>
        <dbReference type="PROSITE" id="PS51779"/>
    </source>
</evidence>
<evidence type="ECO:0000256" key="7">
    <source>
        <dbReference type="ARBA" id="ARBA00023237"/>
    </source>
</evidence>
<evidence type="ECO:0000256" key="4">
    <source>
        <dbReference type="ARBA" id="ARBA00022729"/>
    </source>
</evidence>
<evidence type="ECO:0000256" key="3">
    <source>
        <dbReference type="ARBA" id="ARBA00022692"/>
    </source>
</evidence>
<evidence type="ECO:0000256" key="1">
    <source>
        <dbReference type="ARBA" id="ARBA00004370"/>
    </source>
</evidence>
<evidence type="ECO:0000313" key="12">
    <source>
        <dbReference type="Proteomes" id="UP000539372"/>
    </source>
</evidence>
<comment type="function">
    <text evidence="8">Part of the outer membrane protein assembly complex, which is involved in assembly and insertion of beta-barrel proteins into the outer membrane.</text>
</comment>
<evidence type="ECO:0000256" key="2">
    <source>
        <dbReference type="ARBA" id="ARBA00022452"/>
    </source>
</evidence>
<dbReference type="AlphaFoldDB" id="A0A7Y0HDU8"/>
<gene>
    <name evidence="8 11" type="primary">bamA</name>
    <name evidence="11" type="ORF">HH303_06050</name>
</gene>
<keyword evidence="12" id="KW-1185">Reference proteome</keyword>
<comment type="similarity">
    <text evidence="8">Belongs to the BamA family.</text>
</comment>
<evidence type="ECO:0000256" key="8">
    <source>
        <dbReference type="HAMAP-Rule" id="MF_01430"/>
    </source>
</evidence>
<proteinExistence type="inferred from homology"/>
<keyword evidence="2 8" id="KW-1134">Transmembrane beta strand</keyword>
<keyword evidence="5 8" id="KW-0677">Repeat</keyword>
<sequence length="775" mass="86121">MTATGAVCAAVFASDVAMGQTVPLVAPQPQGGTQAVPSTPQVQPGSPTIRAITVTGAQRIERETVLSYIGVREGDAIDARGVNEALKTLFATGLFADVAMEMANGELQIRVVENPIINRIAFEGNDRLDDDVLAAETQLRPRVVYTRTRVQSDVQRILELYRRRGRFSAKVEPKVIQLEQNRVDLVFEISEGSLTGIEKVSFVGNEYFSDSALREELVTKESRWYRFLSNSDTYDPDKLTFDRELLRRFYLANGFADFRVVSAVAELTEEQDAFFITFTVEEGPRYQFGEFDLVSKIDDIDPEPLKDVIDLETGDWYDADAVDDTIVALTNALGEKGFAFVDIVPIVDRDKDNLKINITFQIEEAPRVYVEKVDIRGNVRTLDEVIRREFLLVEGDAFNSAKLRRSRQRIEDLGFFDNVEVTNVPGTEPDSTVVQVDVKEKSTGELSVGAGFSSTDGALGTISMRERNLLGRGQDLSLSTTISQRTQMVDFSFTEPYFLDRNLSAGIDLFHVIRDNQDVASYDSQETGAGVRFGYELNEDWRQQVRYRFALETIENIGDSANRFIRAEEGDEYISSVGQTLTFDRRNSRVDPTDGYQVYLATDMAGIGGSVRYLRTKLGGAWYIPFTDSVRLGTKAEVGSLLGLGDDIRLNDRFLLGGDNLRGFEFAGAGPRDSASEDALGGERIATGTVELQFPIGLPDEFGVSGALFSDVGYLTEVDDTGSTIQDEPSMRSAVGFGILWSSPFGPIRADFSQAITKENFDKTEFFRFNFGTRF</sequence>
<dbReference type="PIRSF" id="PIRSF006076">
    <property type="entry name" value="OM_assembly_OMP85"/>
    <property type="match status" value="1"/>
</dbReference>
<dbReference type="EMBL" id="JABBNT010000002">
    <property type="protein sequence ID" value="NMM44030.1"/>
    <property type="molecule type" value="Genomic_DNA"/>
</dbReference>
<name>A0A7Y0HDU8_9PROT</name>
<reference evidence="11 12" key="1">
    <citation type="submission" date="2020-04" db="EMBL/GenBank/DDBJ databases">
        <title>Rhodospirillaceae bacterium KN72 isolated from deep sea.</title>
        <authorList>
            <person name="Zhang D.-C."/>
        </authorList>
    </citation>
    <scope>NUCLEOTIDE SEQUENCE [LARGE SCALE GENOMIC DNA]</scope>
    <source>
        <strain evidence="11 12">KN72</strain>
    </source>
</reference>
<dbReference type="PANTHER" id="PTHR12815:SF23">
    <property type="entry name" value="OUTER MEMBRANE PROTEIN ASSEMBLY FACTOR BAMA"/>
    <property type="match status" value="1"/>
</dbReference>
<dbReference type="PANTHER" id="PTHR12815">
    <property type="entry name" value="SORTING AND ASSEMBLY MACHINERY SAMM50 PROTEIN FAMILY MEMBER"/>
    <property type="match status" value="1"/>
</dbReference>
<comment type="caution">
    <text evidence="11">The sequence shown here is derived from an EMBL/GenBank/DDBJ whole genome shotgun (WGS) entry which is preliminary data.</text>
</comment>
<dbReference type="Gene3D" id="3.10.20.310">
    <property type="entry name" value="membrane protein fhac"/>
    <property type="match status" value="5"/>
</dbReference>
<dbReference type="GO" id="GO:0009279">
    <property type="term" value="C:cell outer membrane"/>
    <property type="evidence" value="ECO:0007669"/>
    <property type="project" value="UniProtKB-SubCell"/>
</dbReference>
<keyword evidence="6 8" id="KW-0472">Membrane</keyword>
<evidence type="ECO:0000256" key="5">
    <source>
        <dbReference type="ARBA" id="ARBA00022737"/>
    </source>
</evidence>
<feature type="domain" description="POTRA" evidence="10">
    <location>
        <begin position="368"/>
        <end position="441"/>
    </location>
</feature>
<dbReference type="Proteomes" id="UP000539372">
    <property type="component" value="Unassembled WGS sequence"/>
</dbReference>
<feature type="domain" description="POTRA" evidence="10">
    <location>
        <begin position="115"/>
        <end position="192"/>
    </location>
</feature>
<evidence type="ECO:0000313" key="11">
    <source>
        <dbReference type="EMBL" id="NMM44030.1"/>
    </source>
</evidence>
<dbReference type="GO" id="GO:0043165">
    <property type="term" value="P:Gram-negative-bacterium-type cell outer membrane assembly"/>
    <property type="evidence" value="ECO:0007669"/>
    <property type="project" value="UniProtKB-UniRule"/>
</dbReference>
<feature type="domain" description="POTRA" evidence="10">
    <location>
        <begin position="47"/>
        <end position="114"/>
    </location>
</feature>
<evidence type="ECO:0000256" key="6">
    <source>
        <dbReference type="ARBA" id="ARBA00023136"/>
    </source>
</evidence>
<dbReference type="InterPro" id="IPR023707">
    <property type="entry name" value="OM_assembly_BamA"/>
</dbReference>
<keyword evidence="7 8" id="KW-0998">Cell outer membrane</keyword>
<dbReference type="PROSITE" id="PS51779">
    <property type="entry name" value="POTRA"/>
    <property type="match status" value="3"/>
</dbReference>
<dbReference type="GO" id="GO:0051205">
    <property type="term" value="P:protein insertion into membrane"/>
    <property type="evidence" value="ECO:0007669"/>
    <property type="project" value="UniProtKB-UniRule"/>
</dbReference>
<comment type="subunit">
    <text evidence="8">Part of the Bam complex.</text>
</comment>
<organism evidence="11 12">
    <name type="scientific">Pacificispira spongiicola</name>
    <dbReference type="NCBI Taxonomy" id="2729598"/>
    <lineage>
        <taxon>Bacteria</taxon>
        <taxon>Pseudomonadati</taxon>
        <taxon>Pseudomonadota</taxon>
        <taxon>Alphaproteobacteria</taxon>
        <taxon>Rhodospirillales</taxon>
        <taxon>Rhodospirillaceae</taxon>
        <taxon>Pacificispira</taxon>
    </lineage>
</organism>
<keyword evidence="3 8" id="KW-0812">Transmembrane</keyword>
<protein>
    <recommendedName>
        <fullName evidence="8 9">Outer membrane protein assembly factor BamA</fullName>
    </recommendedName>
</protein>
<dbReference type="HAMAP" id="MF_01430">
    <property type="entry name" value="OM_assembly_BamA"/>
    <property type="match status" value="1"/>
</dbReference>
<dbReference type="Gene3D" id="2.40.160.50">
    <property type="entry name" value="membrane protein fhac: a member of the omp85/tpsb transporter family"/>
    <property type="match status" value="1"/>
</dbReference>
<dbReference type="InterPro" id="IPR034746">
    <property type="entry name" value="POTRA"/>
</dbReference>
<dbReference type="Pfam" id="PF01103">
    <property type="entry name" value="Omp85"/>
    <property type="match status" value="1"/>
</dbReference>
<dbReference type="InterPro" id="IPR039910">
    <property type="entry name" value="D15-like"/>
</dbReference>
<dbReference type="Pfam" id="PF07244">
    <property type="entry name" value="POTRA"/>
    <property type="match status" value="4"/>
</dbReference>
<accession>A0A7Y0HDU8</accession>
<comment type="subcellular location">
    <subcellularLocation>
        <location evidence="8">Cell outer membrane</location>
    </subcellularLocation>
    <subcellularLocation>
        <location evidence="1">Membrane</location>
    </subcellularLocation>
</comment>
<keyword evidence="4 8" id="KW-0732">Signal</keyword>
<dbReference type="InterPro" id="IPR010827">
    <property type="entry name" value="BamA/TamA_POTRA"/>
</dbReference>
<dbReference type="NCBIfam" id="TIGR03303">
    <property type="entry name" value="OM_YaeT"/>
    <property type="match status" value="1"/>
</dbReference>
<evidence type="ECO:0000256" key="9">
    <source>
        <dbReference type="NCBIfam" id="TIGR03303"/>
    </source>
</evidence>